<evidence type="ECO:0000313" key="2">
    <source>
        <dbReference type="EMBL" id="MBO2011444.1"/>
    </source>
</evidence>
<accession>A0ABS3QJM2</accession>
<comment type="caution">
    <text evidence="2">The sequence shown here is derived from an EMBL/GenBank/DDBJ whole genome shotgun (WGS) entry which is preliminary data.</text>
</comment>
<organism evidence="2 3">
    <name type="scientific">Hymenobacter negativus</name>
    <dbReference type="NCBI Taxonomy" id="2795026"/>
    <lineage>
        <taxon>Bacteria</taxon>
        <taxon>Pseudomonadati</taxon>
        <taxon>Bacteroidota</taxon>
        <taxon>Cytophagia</taxon>
        <taxon>Cytophagales</taxon>
        <taxon>Hymenobacteraceae</taxon>
        <taxon>Hymenobacter</taxon>
    </lineage>
</organism>
<protein>
    <recommendedName>
        <fullName evidence="4">Auto-transporter adhesin head GIN domain-containing protein</fullName>
    </recommendedName>
</protein>
<sequence length="238" mass="25859">MKTSNKLLVAALALVLGTVASYDVALRAEYLTGRYKDPLQNYTKQPNTGFDAVEVPAGLYFKVRIEAGPAGVWVNKDAAEYVRFRQNGRTLAVTLAQPEEEHFLGGREAVVIHCPQLQQLTTDSPYSAARRKAHQGQPSGEVLVRNFNQDSLRVDQRWAGTVKLESNNLRQLRAVAGASVGSAPALEVAGSNNIQGADLAINHQSRLDLKTQIPQLRYHFSDSATVTFGGTAASALTR</sequence>
<gene>
    <name evidence="2" type="ORF">J4E00_20435</name>
</gene>
<evidence type="ECO:0008006" key="4">
    <source>
        <dbReference type="Google" id="ProtNLM"/>
    </source>
</evidence>
<dbReference type="Proteomes" id="UP000664369">
    <property type="component" value="Unassembled WGS sequence"/>
</dbReference>
<name>A0ABS3QJM2_9BACT</name>
<keyword evidence="1" id="KW-0732">Signal</keyword>
<proteinExistence type="predicted"/>
<dbReference type="Gene3D" id="2.160.20.120">
    <property type="match status" value="1"/>
</dbReference>
<evidence type="ECO:0000256" key="1">
    <source>
        <dbReference type="SAM" id="SignalP"/>
    </source>
</evidence>
<reference evidence="2 3" key="1">
    <citation type="submission" date="2021-03" db="EMBL/GenBank/DDBJ databases">
        <authorList>
            <person name="Kim M.K."/>
        </authorList>
    </citation>
    <scope>NUCLEOTIDE SEQUENCE [LARGE SCALE GENOMIC DNA]</scope>
    <source>
        <strain evidence="2 3">BT442</strain>
    </source>
</reference>
<feature type="chain" id="PRO_5045835357" description="Auto-transporter adhesin head GIN domain-containing protein" evidence="1">
    <location>
        <begin position="23"/>
        <end position="238"/>
    </location>
</feature>
<dbReference type="EMBL" id="JAGETZ010000011">
    <property type="protein sequence ID" value="MBO2011444.1"/>
    <property type="molecule type" value="Genomic_DNA"/>
</dbReference>
<evidence type="ECO:0000313" key="3">
    <source>
        <dbReference type="Proteomes" id="UP000664369"/>
    </source>
</evidence>
<dbReference type="RefSeq" id="WP_208177133.1">
    <property type="nucleotide sequence ID" value="NZ_JAGETZ010000011.1"/>
</dbReference>
<feature type="signal peptide" evidence="1">
    <location>
        <begin position="1"/>
        <end position="22"/>
    </location>
</feature>
<keyword evidence="3" id="KW-1185">Reference proteome</keyword>